<proteinExistence type="predicted"/>
<dbReference type="Proteomes" id="UP000323819">
    <property type="component" value="Unassembled WGS sequence"/>
</dbReference>
<organism evidence="1 2">
    <name type="scientific">Vibrio cholerae</name>
    <dbReference type="NCBI Taxonomy" id="666"/>
    <lineage>
        <taxon>Bacteria</taxon>
        <taxon>Pseudomonadati</taxon>
        <taxon>Pseudomonadota</taxon>
        <taxon>Gammaproteobacteria</taxon>
        <taxon>Vibrionales</taxon>
        <taxon>Vibrionaceae</taxon>
        <taxon>Vibrio</taxon>
    </lineage>
</organism>
<dbReference type="Gene3D" id="3.30.420.40">
    <property type="match status" value="2"/>
</dbReference>
<comment type="caution">
    <text evidence="1">The sequence shown here is derived from an EMBL/GenBank/DDBJ whole genome shotgun (WGS) entry which is preliminary data.</text>
</comment>
<evidence type="ECO:0000313" key="1">
    <source>
        <dbReference type="EMBL" id="TXX63867.1"/>
    </source>
</evidence>
<dbReference type="EMBL" id="VSIJ01000037">
    <property type="protein sequence ID" value="TXX63867.1"/>
    <property type="molecule type" value="Genomic_DNA"/>
</dbReference>
<dbReference type="Pfam" id="PF00480">
    <property type="entry name" value="ROK"/>
    <property type="match status" value="1"/>
</dbReference>
<dbReference type="SUPFAM" id="SSF53067">
    <property type="entry name" value="Actin-like ATPase domain"/>
    <property type="match status" value="1"/>
</dbReference>
<dbReference type="SUPFAM" id="SSF46785">
    <property type="entry name" value="Winged helix' DNA-binding domain"/>
    <property type="match status" value="1"/>
</dbReference>
<dbReference type="PANTHER" id="PTHR18964:SF110">
    <property type="entry name" value="TRANSCRIPTIONAL REGULATOR, XYLR-RELATED"/>
    <property type="match status" value="1"/>
</dbReference>
<name>A0ABD7SGW4_VIBCL</name>
<evidence type="ECO:0000313" key="2">
    <source>
        <dbReference type="Proteomes" id="UP000323819"/>
    </source>
</evidence>
<reference evidence="1 2" key="1">
    <citation type="submission" date="2019-06" db="EMBL/GenBank/DDBJ databases">
        <title>Vibrio cholerae phylogeny based on whole-genome sequencing reveals genetic diversity and population strucutre.</title>
        <authorList>
            <person name="Zhiqiu Y."/>
            <person name="Bin L."/>
            <person name="Lingyan J."/>
        </authorList>
    </citation>
    <scope>NUCLEOTIDE SEQUENCE [LARGE SCALE GENOMIC DNA]</scope>
    <source>
        <strain evidence="1 2">N2814</strain>
    </source>
</reference>
<sequence length="398" mass="44601">MITLWLTPPIYYFISCYKSEDTMRSFSESEAIVLNLLIKKESLSKASVASQSGLSKPTVSKIIDSLFARKVLLEQKKNNRMVYSINGGFDSILSVEINATLIRFAIFDFTLSLKSSIQFNKYTTKVREQFLNSLCEDIKEFIKQKGIDRETMLISVATSGVVDSLSGQIIQGTANFPQWQDFNLVTELSSRLACPVIIENNVRSFLIGECYLNRFSHNNNLVVICLDAGVGSAVLCSGQVLRGSTNRAGEIGFMMTSRESLSKPWIERGAVEEYCSLSGMKKRYETMTGLTLSTGHIFNLIGNNDLQANLLFNEFIDYLCIAIINITSVTNPEKIIFYGETCKYHSFFLDKVKKILQLQKVNVDIQISTQPEAMAMLGAAILGYKVKYPSLNHANIKM</sequence>
<dbReference type="InterPro" id="IPR000600">
    <property type="entry name" value="ROK"/>
</dbReference>
<dbReference type="InterPro" id="IPR036390">
    <property type="entry name" value="WH_DNA-bd_sf"/>
</dbReference>
<dbReference type="InterPro" id="IPR043129">
    <property type="entry name" value="ATPase_NBD"/>
</dbReference>
<dbReference type="InterPro" id="IPR036388">
    <property type="entry name" value="WH-like_DNA-bd_sf"/>
</dbReference>
<accession>A0ABD7SGW4</accession>
<dbReference type="AlphaFoldDB" id="A0ABD7SGW4"/>
<dbReference type="Gene3D" id="1.10.10.10">
    <property type="entry name" value="Winged helix-like DNA-binding domain superfamily/Winged helix DNA-binding domain"/>
    <property type="match status" value="1"/>
</dbReference>
<gene>
    <name evidence="1" type="ORF">FXF03_19525</name>
</gene>
<dbReference type="PANTHER" id="PTHR18964">
    <property type="entry name" value="ROK (REPRESSOR, ORF, KINASE) FAMILY"/>
    <property type="match status" value="1"/>
</dbReference>
<protein>
    <submittedName>
        <fullName evidence="1">ROK family protein</fullName>
    </submittedName>
</protein>